<gene>
    <name evidence="8" type="ORF">CQW23_01212</name>
</gene>
<comment type="subcellular location">
    <subcellularLocation>
        <location evidence="2">Membrane</location>
    </subcellularLocation>
    <subcellularLocation>
        <location evidence="1">Plastid</location>
        <location evidence="1">Chloroplast</location>
    </subcellularLocation>
</comment>
<dbReference type="SUPFAM" id="SSF53756">
    <property type="entry name" value="UDP-Glycosyltransferase/glycogen phosphorylase"/>
    <property type="match status" value="1"/>
</dbReference>
<dbReference type="AlphaFoldDB" id="A0A2G2XN25"/>
<keyword evidence="6" id="KW-0808">Transferase</keyword>
<organism evidence="8 9">
    <name type="scientific">Capsicum baccatum</name>
    <name type="common">Peruvian pepper</name>
    <dbReference type="NCBI Taxonomy" id="33114"/>
    <lineage>
        <taxon>Eukaryota</taxon>
        <taxon>Viridiplantae</taxon>
        <taxon>Streptophyta</taxon>
        <taxon>Embryophyta</taxon>
        <taxon>Tracheophyta</taxon>
        <taxon>Spermatophyta</taxon>
        <taxon>Magnoliopsida</taxon>
        <taxon>eudicotyledons</taxon>
        <taxon>Gunneridae</taxon>
        <taxon>Pentapetalae</taxon>
        <taxon>asterids</taxon>
        <taxon>lamiids</taxon>
        <taxon>Solanales</taxon>
        <taxon>Solanaceae</taxon>
        <taxon>Solanoideae</taxon>
        <taxon>Capsiceae</taxon>
        <taxon>Capsicum</taxon>
    </lineage>
</organism>
<dbReference type="PANTHER" id="PTHR46132:SF6">
    <property type="entry name" value="DIGALACTOSYLDIACYLGLYCEROL SYNTHASE 1, CHLOROPLASTIC"/>
    <property type="match status" value="1"/>
</dbReference>
<evidence type="ECO:0000313" key="8">
    <source>
        <dbReference type="EMBL" id="PHT58849.1"/>
    </source>
</evidence>
<dbReference type="InterPro" id="IPR044525">
    <property type="entry name" value="DGDG1/2"/>
</dbReference>
<keyword evidence="4" id="KW-0150">Chloroplast</keyword>
<accession>A0A2G2XN25</accession>
<evidence type="ECO:0000256" key="1">
    <source>
        <dbReference type="ARBA" id="ARBA00004229"/>
    </source>
</evidence>
<evidence type="ECO:0000256" key="5">
    <source>
        <dbReference type="ARBA" id="ARBA00022640"/>
    </source>
</evidence>
<evidence type="ECO:0000256" key="3">
    <source>
        <dbReference type="ARBA" id="ARBA00009481"/>
    </source>
</evidence>
<dbReference type="OrthoDB" id="44480at2759"/>
<dbReference type="Proteomes" id="UP000224567">
    <property type="component" value="Unassembled WGS sequence"/>
</dbReference>
<evidence type="ECO:0000256" key="6">
    <source>
        <dbReference type="ARBA" id="ARBA00022679"/>
    </source>
</evidence>
<comment type="caution">
    <text evidence="8">The sequence shown here is derived from an EMBL/GenBank/DDBJ whole genome shotgun (WGS) entry which is preliminary data.</text>
</comment>
<evidence type="ECO:0000256" key="4">
    <source>
        <dbReference type="ARBA" id="ARBA00022528"/>
    </source>
</evidence>
<evidence type="ECO:0000256" key="7">
    <source>
        <dbReference type="ARBA" id="ARBA00023136"/>
    </source>
</evidence>
<keyword evidence="7" id="KW-0472">Membrane</keyword>
<keyword evidence="5" id="KW-0934">Plastid</keyword>
<sequence>MAAERQSGQQVFSKGAYFLGKMVWAKGYMELIDLLAKHKSDLNDFNMDMFGNGEYAHKVQTIAWTLNLNVYFMKGRDHANDSLHRLCDRANMYQHGTKGMHFTLDSQKESTESAVKDDLLRRLGMILMIVIYSFMVLEKMNNYLEGDVKLNMQGKELNGENLYDEKIHVIMQ</sequence>
<evidence type="ECO:0000256" key="2">
    <source>
        <dbReference type="ARBA" id="ARBA00004370"/>
    </source>
</evidence>
<dbReference type="GO" id="GO:0009707">
    <property type="term" value="C:chloroplast outer membrane"/>
    <property type="evidence" value="ECO:0007669"/>
    <property type="project" value="TreeGrafter"/>
</dbReference>
<comment type="similarity">
    <text evidence="3">Belongs to the glycosyltransferase group 1 family. Glycosyltransferase 4 subfamily.</text>
</comment>
<dbReference type="PANTHER" id="PTHR46132">
    <property type="entry name" value="DIGALACTOSYLDIACYLGLYCEROL SYNTHASE 2, CHLOROPLASTIC"/>
    <property type="match status" value="1"/>
</dbReference>
<dbReference type="GO" id="GO:0046481">
    <property type="term" value="F:digalactosyldiacylglycerol synthase activity"/>
    <property type="evidence" value="ECO:0007669"/>
    <property type="project" value="InterPro"/>
</dbReference>
<dbReference type="EMBL" id="MLFT02000001">
    <property type="protein sequence ID" value="PHT58849.1"/>
    <property type="molecule type" value="Genomic_DNA"/>
</dbReference>
<proteinExistence type="inferred from homology"/>
<dbReference type="Gene3D" id="3.40.50.2000">
    <property type="entry name" value="Glycogen Phosphorylase B"/>
    <property type="match status" value="1"/>
</dbReference>
<dbReference type="GO" id="GO:0019375">
    <property type="term" value="P:galactolipid biosynthetic process"/>
    <property type="evidence" value="ECO:0007669"/>
    <property type="project" value="TreeGrafter"/>
</dbReference>
<protein>
    <submittedName>
        <fullName evidence="8">Digalactosyldiacylglycerol synthase 1, chloroplastic</fullName>
    </submittedName>
</protein>
<reference evidence="9" key="2">
    <citation type="journal article" date="2017" name="J. Anim. Genet.">
        <title>Multiple reference genome sequences of hot pepper reveal the massive evolution of plant disease resistance genes by retroduplication.</title>
        <authorList>
            <person name="Kim S."/>
            <person name="Park J."/>
            <person name="Yeom S.-I."/>
            <person name="Kim Y.-M."/>
            <person name="Seo E."/>
            <person name="Kim K.-T."/>
            <person name="Kim M.-S."/>
            <person name="Lee J.M."/>
            <person name="Cheong K."/>
            <person name="Shin H.-S."/>
            <person name="Kim S.-B."/>
            <person name="Han K."/>
            <person name="Lee J."/>
            <person name="Park M."/>
            <person name="Lee H.-A."/>
            <person name="Lee H.-Y."/>
            <person name="Lee Y."/>
            <person name="Oh S."/>
            <person name="Lee J.H."/>
            <person name="Choi E."/>
            <person name="Choi E."/>
            <person name="Lee S.E."/>
            <person name="Jeon J."/>
            <person name="Kim H."/>
            <person name="Choi G."/>
            <person name="Song H."/>
            <person name="Lee J."/>
            <person name="Lee S.-C."/>
            <person name="Kwon J.-K."/>
            <person name="Lee H.-Y."/>
            <person name="Koo N."/>
            <person name="Hong Y."/>
            <person name="Kim R.W."/>
            <person name="Kang W.-H."/>
            <person name="Huh J.H."/>
            <person name="Kang B.-C."/>
            <person name="Yang T.-J."/>
            <person name="Lee Y.-H."/>
            <person name="Bennetzen J.L."/>
            <person name="Choi D."/>
        </authorList>
    </citation>
    <scope>NUCLEOTIDE SEQUENCE [LARGE SCALE GENOMIC DNA]</scope>
    <source>
        <strain evidence="9">cv. PBC81</strain>
    </source>
</reference>
<name>A0A2G2XN25_CAPBA</name>
<reference evidence="8 9" key="1">
    <citation type="journal article" date="2017" name="Genome Biol.">
        <title>New reference genome sequences of hot pepper reveal the massive evolution of plant disease-resistance genes by retroduplication.</title>
        <authorList>
            <person name="Kim S."/>
            <person name="Park J."/>
            <person name="Yeom S.I."/>
            <person name="Kim Y.M."/>
            <person name="Seo E."/>
            <person name="Kim K.T."/>
            <person name="Kim M.S."/>
            <person name="Lee J.M."/>
            <person name="Cheong K."/>
            <person name="Shin H.S."/>
            <person name="Kim S.B."/>
            <person name="Han K."/>
            <person name="Lee J."/>
            <person name="Park M."/>
            <person name="Lee H.A."/>
            <person name="Lee H.Y."/>
            <person name="Lee Y."/>
            <person name="Oh S."/>
            <person name="Lee J.H."/>
            <person name="Choi E."/>
            <person name="Choi E."/>
            <person name="Lee S.E."/>
            <person name="Jeon J."/>
            <person name="Kim H."/>
            <person name="Choi G."/>
            <person name="Song H."/>
            <person name="Lee J."/>
            <person name="Lee S.C."/>
            <person name="Kwon J.K."/>
            <person name="Lee H.Y."/>
            <person name="Koo N."/>
            <person name="Hong Y."/>
            <person name="Kim R.W."/>
            <person name="Kang W.H."/>
            <person name="Huh J.H."/>
            <person name="Kang B.C."/>
            <person name="Yang T.J."/>
            <person name="Lee Y.H."/>
            <person name="Bennetzen J.L."/>
            <person name="Choi D."/>
        </authorList>
    </citation>
    <scope>NUCLEOTIDE SEQUENCE [LARGE SCALE GENOMIC DNA]</scope>
    <source>
        <strain evidence="9">cv. PBC81</strain>
    </source>
</reference>
<keyword evidence="9" id="KW-1185">Reference proteome</keyword>
<evidence type="ECO:0000313" key="9">
    <source>
        <dbReference type="Proteomes" id="UP000224567"/>
    </source>
</evidence>
<dbReference type="STRING" id="33114.A0A2G2XN25"/>